<protein>
    <submittedName>
        <fullName evidence="2">Uncharacterized protein</fullName>
    </submittedName>
</protein>
<reference evidence="2 3" key="1">
    <citation type="submission" date="2016-03" db="EMBL/GenBank/DDBJ databases">
        <title>Genome sequence of Pontibacter sp. nov., of the family cytophagaceae, isolated from marine sediment of the Yellow Sea, China.</title>
        <authorList>
            <person name="Zhang G."/>
            <person name="Zhang R."/>
        </authorList>
    </citation>
    <scope>NUCLEOTIDE SEQUENCE [LARGE SCALE GENOMIC DNA]</scope>
    <source>
        <strain evidence="2 3">S10-8</strain>
    </source>
</reference>
<name>A0A1Q5PER4_9BACT</name>
<comment type="caution">
    <text evidence="2">The sequence shown here is derived from an EMBL/GenBank/DDBJ whole genome shotgun (WGS) entry which is preliminary data.</text>
</comment>
<evidence type="ECO:0000256" key="1">
    <source>
        <dbReference type="SAM" id="MobiDB-lite"/>
    </source>
</evidence>
<dbReference type="EMBL" id="LVWA01000004">
    <property type="protein sequence ID" value="OKL40740.1"/>
    <property type="molecule type" value="Genomic_DNA"/>
</dbReference>
<organism evidence="2 3">
    <name type="scientific">Pontibacter flavimaris</name>
    <dbReference type="NCBI Taxonomy" id="1797110"/>
    <lineage>
        <taxon>Bacteria</taxon>
        <taxon>Pseudomonadati</taxon>
        <taxon>Bacteroidota</taxon>
        <taxon>Cytophagia</taxon>
        <taxon>Cytophagales</taxon>
        <taxon>Hymenobacteraceae</taxon>
        <taxon>Pontibacter</taxon>
    </lineage>
</organism>
<gene>
    <name evidence="2" type="ORF">A3841_12875</name>
</gene>
<dbReference type="Proteomes" id="UP000186551">
    <property type="component" value="Unassembled WGS sequence"/>
</dbReference>
<keyword evidence="3" id="KW-1185">Reference proteome</keyword>
<proteinExistence type="predicted"/>
<dbReference type="AlphaFoldDB" id="A0A1Q5PER4"/>
<evidence type="ECO:0000313" key="3">
    <source>
        <dbReference type="Proteomes" id="UP000186551"/>
    </source>
</evidence>
<accession>A0A1Q5PER4</accession>
<evidence type="ECO:0000313" key="2">
    <source>
        <dbReference type="EMBL" id="OKL40740.1"/>
    </source>
</evidence>
<sequence>MRREILYLLYFTVIPTRGRDLCRILKRSLISFEMTVRAEAIESDPSPWVGVGALDKERLVDLRFRFSEIAETVRSSKGNVHRAMPKDEPSRAGGSQLGNATIGMWEL</sequence>
<feature type="region of interest" description="Disordered" evidence="1">
    <location>
        <begin position="77"/>
        <end position="100"/>
    </location>
</feature>